<dbReference type="GO" id="GO:0004553">
    <property type="term" value="F:hydrolase activity, hydrolyzing O-glycosyl compounds"/>
    <property type="evidence" value="ECO:0007669"/>
    <property type="project" value="UniProtKB-ARBA"/>
</dbReference>
<keyword evidence="1" id="KW-0732">Signal</keyword>
<gene>
    <name evidence="4" type="ORF">SAMN06265376_101831</name>
</gene>
<evidence type="ECO:0000259" key="3">
    <source>
        <dbReference type="SMART" id="SM00560"/>
    </source>
</evidence>
<dbReference type="InterPro" id="IPR013320">
    <property type="entry name" value="ConA-like_dom_sf"/>
</dbReference>
<dbReference type="OrthoDB" id="832379at2"/>
<dbReference type="Gene3D" id="2.60.120.200">
    <property type="match status" value="1"/>
</dbReference>
<dbReference type="SMART" id="SM00560">
    <property type="entry name" value="LamGL"/>
    <property type="match status" value="1"/>
</dbReference>
<sequence>MLNYKVTYILIFLLCMLGVSCQQEGSEIITPDSEEVISANSNLALLLLQTSSNDGSQDDLLDNASCIEINLPVSVTVNGELIVINTLNDISLVEDNINSSDIDDDVIEISFPITITLSDHTEVLVTSEEELLQYVINCFAEDVITCVDFQYPISFSVFNSDFQDADVVTINNDEALYEFLVSIGNDSAIFASLNYPVVLVYDNGNTIEVTSNSELEVGINNANLNCSFIAPDICFDVIELSICDDNNDEIQEFDLTEAVQNCSDLDLYDVTYYETQADAINQVNPIPIPTSYTNLVNSQTLYYRVELILNPTVSEIFPLTLIVEDCCENPEVLFDDLVIYMPFSNEFKDLISGYTIENTDGEFVEDRAGNPTCAYSFVQADSLSIPVTTTNQIVQGDAFSISVWFKMQNENPSDVEIMFQKGTQVGDGFELKVFTLNTPYFIDSLQYSVIDSDWLEEADVVWSNTDWHHLVVTVDETNTVTLYRDNQLRDIIPNSQFDIGDNPLSFFTLGHGFTGHLDDLRVYKKALNPTEIEQLFNLDADCFTCL</sequence>
<dbReference type="Proteomes" id="UP000198379">
    <property type="component" value="Unassembled WGS sequence"/>
</dbReference>
<reference evidence="4 5" key="1">
    <citation type="submission" date="2017-06" db="EMBL/GenBank/DDBJ databases">
        <authorList>
            <person name="Kim H.J."/>
            <person name="Triplett B.A."/>
        </authorList>
    </citation>
    <scope>NUCLEOTIDE SEQUENCE [LARGE SCALE GENOMIC DNA]</scope>
    <source>
        <strain evidence="4 5">DSM 25597</strain>
    </source>
</reference>
<evidence type="ECO:0000313" key="4">
    <source>
        <dbReference type="EMBL" id="SNR43131.1"/>
    </source>
</evidence>
<organism evidence="4 5">
    <name type="scientific">Dokdonia pacifica</name>
    <dbReference type="NCBI Taxonomy" id="1627892"/>
    <lineage>
        <taxon>Bacteria</taxon>
        <taxon>Pseudomonadati</taxon>
        <taxon>Bacteroidota</taxon>
        <taxon>Flavobacteriia</taxon>
        <taxon>Flavobacteriales</taxon>
        <taxon>Flavobacteriaceae</taxon>
        <taxon>Dokdonia</taxon>
    </lineage>
</organism>
<keyword evidence="2" id="KW-1015">Disulfide bond</keyword>
<keyword evidence="4" id="KW-0430">Lectin</keyword>
<dbReference type="GO" id="GO:0005975">
    <property type="term" value="P:carbohydrate metabolic process"/>
    <property type="evidence" value="ECO:0007669"/>
    <property type="project" value="UniProtKB-ARBA"/>
</dbReference>
<proteinExistence type="predicted"/>
<keyword evidence="5" id="KW-1185">Reference proteome</keyword>
<dbReference type="AlphaFoldDB" id="A0A238W9S9"/>
<protein>
    <submittedName>
        <fullName evidence="4">Concanavalin A-like lectin/glucanases superfamily protein</fullName>
    </submittedName>
</protein>
<name>A0A238W9S9_9FLAO</name>
<dbReference type="PROSITE" id="PS51257">
    <property type="entry name" value="PROKAR_LIPOPROTEIN"/>
    <property type="match status" value="1"/>
</dbReference>
<dbReference type="InterPro" id="IPR006558">
    <property type="entry name" value="LamG-like"/>
</dbReference>
<dbReference type="RefSeq" id="WP_089370145.1">
    <property type="nucleotide sequence ID" value="NZ_BMEP01000002.1"/>
</dbReference>
<evidence type="ECO:0000256" key="1">
    <source>
        <dbReference type="ARBA" id="ARBA00022729"/>
    </source>
</evidence>
<dbReference type="SUPFAM" id="SSF49899">
    <property type="entry name" value="Concanavalin A-like lectins/glucanases"/>
    <property type="match status" value="1"/>
</dbReference>
<dbReference type="GO" id="GO:0030246">
    <property type="term" value="F:carbohydrate binding"/>
    <property type="evidence" value="ECO:0007669"/>
    <property type="project" value="UniProtKB-KW"/>
</dbReference>
<accession>A0A238W9S9</accession>
<evidence type="ECO:0000256" key="2">
    <source>
        <dbReference type="ARBA" id="ARBA00023157"/>
    </source>
</evidence>
<dbReference type="EMBL" id="FZNY01000001">
    <property type="protein sequence ID" value="SNR43131.1"/>
    <property type="molecule type" value="Genomic_DNA"/>
</dbReference>
<feature type="domain" description="LamG-like jellyroll fold" evidence="3">
    <location>
        <begin position="397"/>
        <end position="530"/>
    </location>
</feature>
<evidence type="ECO:0000313" key="5">
    <source>
        <dbReference type="Proteomes" id="UP000198379"/>
    </source>
</evidence>
<dbReference type="Pfam" id="PF13385">
    <property type="entry name" value="Laminin_G_3"/>
    <property type="match status" value="1"/>
</dbReference>